<dbReference type="PROSITE" id="PS00138">
    <property type="entry name" value="SUBTILASE_SER"/>
    <property type="match status" value="1"/>
</dbReference>
<dbReference type="InterPro" id="IPR003137">
    <property type="entry name" value="PA_domain"/>
</dbReference>
<dbReference type="EMBL" id="MCFF01000044">
    <property type="protein sequence ID" value="ORZ06751.1"/>
    <property type="molecule type" value="Genomic_DNA"/>
</dbReference>
<dbReference type="InterPro" id="IPR050131">
    <property type="entry name" value="Peptidase_S8_subtilisin-like"/>
</dbReference>
<dbReference type="Pfam" id="PF00082">
    <property type="entry name" value="Peptidase_S8"/>
    <property type="match status" value="1"/>
</dbReference>
<dbReference type="GO" id="GO:0016020">
    <property type="term" value="C:membrane"/>
    <property type="evidence" value="ECO:0007669"/>
    <property type="project" value="InterPro"/>
</dbReference>
<evidence type="ECO:0000256" key="9">
    <source>
        <dbReference type="PROSITE-ProRule" id="PRU01240"/>
    </source>
</evidence>
<keyword evidence="2" id="KW-0134">Cell wall</keyword>
<dbReference type="Pfam" id="PF02225">
    <property type="entry name" value="PA"/>
    <property type="match status" value="1"/>
</dbReference>
<dbReference type="PROSITE" id="PS00136">
    <property type="entry name" value="SUBTILASE_ASP"/>
    <property type="match status" value="1"/>
</dbReference>
<dbReference type="PRINTS" id="PR00723">
    <property type="entry name" value="SUBTILISIN"/>
</dbReference>
<keyword evidence="4 9" id="KW-0645">Protease</keyword>
<dbReference type="RefSeq" id="XP_021877672.1">
    <property type="nucleotide sequence ID" value="XM_022022200.1"/>
</dbReference>
<comment type="similarity">
    <text evidence="1 9 10">Belongs to the peptidase S8 family.</text>
</comment>
<name>A0A1Y2GEE4_9FUNG</name>
<evidence type="ECO:0000259" key="13">
    <source>
        <dbReference type="Pfam" id="PF02225"/>
    </source>
</evidence>
<evidence type="ECO:0000256" key="11">
    <source>
        <dbReference type="SAM" id="SignalP"/>
    </source>
</evidence>
<feature type="signal peptide" evidence="11">
    <location>
        <begin position="1"/>
        <end position="18"/>
    </location>
</feature>
<accession>A0A1Y2GEE4</accession>
<keyword evidence="6 9" id="KW-0378">Hydrolase</keyword>
<evidence type="ECO:0000256" key="8">
    <source>
        <dbReference type="PIRSR" id="PIRSR615500-1"/>
    </source>
</evidence>
<evidence type="ECO:0000256" key="10">
    <source>
        <dbReference type="RuleBase" id="RU003355"/>
    </source>
</evidence>
<dbReference type="OrthoDB" id="10256524at2759"/>
<dbReference type="InterPro" id="IPR022398">
    <property type="entry name" value="Peptidase_S8_His-AS"/>
</dbReference>
<dbReference type="InterPro" id="IPR023828">
    <property type="entry name" value="Peptidase_S8_Ser-AS"/>
</dbReference>
<dbReference type="InterPro" id="IPR034187">
    <property type="entry name" value="Peptidases_S8_5"/>
</dbReference>
<keyword evidence="7 9" id="KW-0720">Serine protease</keyword>
<evidence type="ECO:0000259" key="12">
    <source>
        <dbReference type="Pfam" id="PF00082"/>
    </source>
</evidence>
<dbReference type="InterPro" id="IPR000209">
    <property type="entry name" value="Peptidase_S8/S53_dom"/>
</dbReference>
<dbReference type="InParanoid" id="A0A1Y2GEE4"/>
<organism evidence="15 16">
    <name type="scientific">Lobosporangium transversale</name>
    <dbReference type="NCBI Taxonomy" id="64571"/>
    <lineage>
        <taxon>Eukaryota</taxon>
        <taxon>Fungi</taxon>
        <taxon>Fungi incertae sedis</taxon>
        <taxon>Mucoromycota</taxon>
        <taxon>Mortierellomycotina</taxon>
        <taxon>Mortierellomycetes</taxon>
        <taxon>Mortierellales</taxon>
        <taxon>Mortierellaceae</taxon>
        <taxon>Lobosporangium</taxon>
    </lineage>
</organism>
<protein>
    <submittedName>
        <fullName evidence="15">Peptidase S8/S53 domain-containing protein</fullName>
    </submittedName>
</protein>
<comment type="caution">
    <text evidence="15">The sequence shown here is derived from an EMBL/GenBank/DDBJ whole genome shotgun (WGS) entry which is preliminary data.</text>
</comment>
<evidence type="ECO:0000256" key="1">
    <source>
        <dbReference type="ARBA" id="ARBA00011073"/>
    </source>
</evidence>
<dbReference type="InterPro" id="IPR015500">
    <property type="entry name" value="Peptidase_S8_subtilisin-rel"/>
</dbReference>
<evidence type="ECO:0000259" key="14">
    <source>
        <dbReference type="Pfam" id="PF06280"/>
    </source>
</evidence>
<dbReference type="Gene3D" id="3.40.50.200">
    <property type="entry name" value="Peptidase S8/S53 domain"/>
    <property type="match status" value="1"/>
</dbReference>
<evidence type="ECO:0000313" key="16">
    <source>
        <dbReference type="Proteomes" id="UP000193648"/>
    </source>
</evidence>
<dbReference type="STRING" id="64571.A0A1Y2GEE4"/>
<proteinExistence type="inferred from homology"/>
<gene>
    <name evidence="15" type="ORF">BCR41DRAFT_340577</name>
</gene>
<feature type="domain" description="Peptidase S8/S53" evidence="12">
    <location>
        <begin position="132"/>
        <end position="573"/>
    </location>
</feature>
<feature type="domain" description="C5a peptidase/Subtilisin-like protease SBT2-like Fn3-like" evidence="14">
    <location>
        <begin position="599"/>
        <end position="706"/>
    </location>
</feature>
<dbReference type="GO" id="GO:0005615">
    <property type="term" value="C:extracellular space"/>
    <property type="evidence" value="ECO:0007669"/>
    <property type="project" value="TreeGrafter"/>
</dbReference>
<dbReference type="GeneID" id="33564044"/>
<dbReference type="InterPro" id="IPR036852">
    <property type="entry name" value="Peptidase_S8/S53_dom_sf"/>
</dbReference>
<dbReference type="PROSITE" id="PS51892">
    <property type="entry name" value="SUBTILASE"/>
    <property type="match status" value="1"/>
</dbReference>
<dbReference type="Proteomes" id="UP000193648">
    <property type="component" value="Unassembled WGS sequence"/>
</dbReference>
<dbReference type="GO" id="GO:0006508">
    <property type="term" value="P:proteolysis"/>
    <property type="evidence" value="ECO:0007669"/>
    <property type="project" value="UniProtKB-KW"/>
</dbReference>
<keyword evidence="5 11" id="KW-0732">Signal</keyword>
<dbReference type="Gene3D" id="3.50.30.30">
    <property type="match status" value="1"/>
</dbReference>
<dbReference type="PANTHER" id="PTHR43806">
    <property type="entry name" value="PEPTIDASE S8"/>
    <property type="match status" value="1"/>
</dbReference>
<feature type="active site" description="Charge relay system" evidence="8 9">
    <location>
        <position position="199"/>
    </location>
</feature>
<feature type="domain" description="PA" evidence="13">
    <location>
        <begin position="359"/>
        <end position="445"/>
    </location>
</feature>
<sequence length="862" mass="91233">MKITAILSALAAVTLVSAGKFHDIGNTEKTVANGYILEYQEGFSHKDAQNALNSRKVDFKVRNQYNVFNGAAITVRSKHTGKDLASLPGVKNVWPITLYSIPKLQKSNNSDTASLHTMTGVDIVHKKYKLTGKGVKVGVIDTGIDYKHPSFAASGAKEGCFARYGKNCRVKYGWDFVGDDYVGDNSPKPDSDPLDCQGHGTHVAGIVGGTAVDSKSSPKPPQSFVGVAPEVTFGAYRVFGCTGSAGDDVILAAMELAFNDGMDIINMSLGGGSAYKYNPTAILGEKLITHGMALIGAAGNDGSQGAWMVTDTGLGEKAYSVASFDNAYGFYDSVSYAGVAHPYTPSQAYNKRITLPSTATLVPIFEKNGALSDGCDPAIFNTADVKGKVVLAFGDVTRCKSGARGTNAKNAGAAGILIQTTPLGLATLGGIPDFPMGSIENKAGNDMLAVWKKDAKTPLVWSKSPANFRVEGGGAPSGFSSFGLDGELRSKPDIAGPGGNILSAYPLAKGGYAVLSGTSMATPYVAGSHALYMQAKKSKPNGDVIRQVFKNTATISSNSGSKTKASATKQGAGLINVLNAIKTTSAIFPDRIDLLDSVNFKKSVKITLKNNGKKTETYTFSHVPADTLNWYAKGNKYPSPEPVIEANYATVKFSQDKVKIPAGKSAKITLYFSEPKKADAAQFPIYSGYVVATPEKSNVAVNIPYTGLKGDVSKVPIIDTDSGFPALALKDASGELKEIPPNFTFDLVNNKPVVQTRLGSHTPSFGVRVFDNKKAFKGFLSSETGAHAFGTWVGRQKNLDDQGHLVFSSFTWTGKVLPTENATEAVTLPSGTYEIVVASQKKLTKGAYPADFETFELGSIKF</sequence>
<keyword evidence="16" id="KW-1185">Reference proteome</keyword>
<evidence type="ECO:0000256" key="4">
    <source>
        <dbReference type="ARBA" id="ARBA00022670"/>
    </source>
</evidence>
<dbReference type="AlphaFoldDB" id="A0A1Y2GEE4"/>
<evidence type="ECO:0000313" key="15">
    <source>
        <dbReference type="EMBL" id="ORZ06751.1"/>
    </source>
</evidence>
<keyword evidence="3" id="KW-0964">Secreted</keyword>
<dbReference type="Pfam" id="PF06280">
    <property type="entry name" value="fn3_5"/>
    <property type="match status" value="1"/>
</dbReference>
<dbReference type="SUPFAM" id="SSF52743">
    <property type="entry name" value="Subtilisin-like"/>
    <property type="match status" value="1"/>
</dbReference>
<evidence type="ECO:0000256" key="2">
    <source>
        <dbReference type="ARBA" id="ARBA00022512"/>
    </source>
</evidence>
<dbReference type="CDD" id="cd07489">
    <property type="entry name" value="Peptidases_S8_5"/>
    <property type="match status" value="1"/>
</dbReference>
<feature type="active site" description="Charge relay system" evidence="8 9">
    <location>
        <position position="141"/>
    </location>
</feature>
<evidence type="ECO:0000256" key="7">
    <source>
        <dbReference type="ARBA" id="ARBA00022825"/>
    </source>
</evidence>
<evidence type="ECO:0000256" key="6">
    <source>
        <dbReference type="ARBA" id="ARBA00022801"/>
    </source>
</evidence>
<dbReference type="GO" id="GO:0004252">
    <property type="term" value="F:serine-type endopeptidase activity"/>
    <property type="evidence" value="ECO:0007669"/>
    <property type="project" value="UniProtKB-UniRule"/>
</dbReference>
<dbReference type="InterPro" id="IPR010435">
    <property type="entry name" value="C5a/SBT2-like_Fn3"/>
</dbReference>
<feature type="active site" description="Charge relay system" evidence="8 9">
    <location>
        <position position="519"/>
    </location>
</feature>
<dbReference type="SUPFAM" id="SSF52025">
    <property type="entry name" value="PA domain"/>
    <property type="match status" value="1"/>
</dbReference>
<dbReference type="InterPro" id="IPR023827">
    <property type="entry name" value="Peptidase_S8_Asp-AS"/>
</dbReference>
<feature type="chain" id="PRO_5012711468" evidence="11">
    <location>
        <begin position="19"/>
        <end position="862"/>
    </location>
</feature>
<dbReference type="PROSITE" id="PS00137">
    <property type="entry name" value="SUBTILASE_HIS"/>
    <property type="match status" value="1"/>
</dbReference>
<evidence type="ECO:0000256" key="3">
    <source>
        <dbReference type="ARBA" id="ARBA00022525"/>
    </source>
</evidence>
<dbReference type="PANTHER" id="PTHR43806:SF66">
    <property type="entry name" value="SERIN ENDOPEPTIDASE"/>
    <property type="match status" value="1"/>
</dbReference>
<dbReference type="Gene3D" id="2.60.40.1710">
    <property type="entry name" value="Subtilisin-like superfamily"/>
    <property type="match status" value="1"/>
</dbReference>
<evidence type="ECO:0000256" key="5">
    <source>
        <dbReference type="ARBA" id="ARBA00022729"/>
    </source>
</evidence>
<reference evidence="15 16" key="1">
    <citation type="submission" date="2016-07" db="EMBL/GenBank/DDBJ databases">
        <title>Pervasive Adenine N6-methylation of Active Genes in Fungi.</title>
        <authorList>
            <consortium name="DOE Joint Genome Institute"/>
            <person name="Mondo S.J."/>
            <person name="Dannebaum R.O."/>
            <person name="Kuo R.C."/>
            <person name="Labutti K."/>
            <person name="Haridas S."/>
            <person name="Kuo A."/>
            <person name="Salamov A."/>
            <person name="Ahrendt S.R."/>
            <person name="Lipzen A."/>
            <person name="Sullivan W."/>
            <person name="Andreopoulos W.B."/>
            <person name="Clum A."/>
            <person name="Lindquist E."/>
            <person name="Daum C."/>
            <person name="Ramamoorthy G.K."/>
            <person name="Gryganskyi A."/>
            <person name="Culley D."/>
            <person name="Magnuson J.K."/>
            <person name="James T.Y."/>
            <person name="O'Malley M.A."/>
            <person name="Stajich J.E."/>
            <person name="Spatafora J.W."/>
            <person name="Visel A."/>
            <person name="Grigoriev I.V."/>
        </authorList>
    </citation>
    <scope>NUCLEOTIDE SEQUENCE [LARGE SCALE GENOMIC DNA]</scope>
    <source>
        <strain evidence="15 16">NRRL 3116</strain>
    </source>
</reference>
<dbReference type="InterPro" id="IPR046450">
    <property type="entry name" value="PA_dom_sf"/>
</dbReference>